<keyword evidence="3 5" id="KW-1133">Transmembrane helix</keyword>
<dbReference type="OrthoDB" id="8161897at2"/>
<evidence type="ECO:0000256" key="4">
    <source>
        <dbReference type="ARBA" id="ARBA00023136"/>
    </source>
</evidence>
<sequence length="131" mass="14450">MSYTQFNVMVWALRLVAAGIMLQTLFFKFTAAPESVYIFTKLGLEPWGRIGIGSLELIASILVLIPRTTSYGALLAVGVMAGALFSHLTQLGIVVQDDGGQLFILALIVFVACSLLLIIFRKQNFLHYILR</sequence>
<dbReference type="STRING" id="1302689.RG47T_3541"/>
<dbReference type="RefSeq" id="WP_074490616.1">
    <property type="nucleotide sequence ID" value="NZ_FPAM01000010.1"/>
</dbReference>
<dbReference type="InterPro" id="IPR032808">
    <property type="entry name" value="DoxX"/>
</dbReference>
<comment type="subcellular location">
    <subcellularLocation>
        <location evidence="1">Membrane</location>
        <topology evidence="1">Multi-pass membrane protein</topology>
    </subcellularLocation>
</comment>
<evidence type="ECO:0000256" key="1">
    <source>
        <dbReference type="ARBA" id="ARBA00004141"/>
    </source>
</evidence>
<protein>
    <recommendedName>
        <fullName evidence="8">DoxX family protein</fullName>
    </recommendedName>
</protein>
<accession>A0A1Q6A231</accession>
<keyword evidence="4 5" id="KW-0472">Membrane</keyword>
<feature type="transmembrane region" description="Helical" evidence="5">
    <location>
        <begin position="7"/>
        <end position="27"/>
    </location>
</feature>
<gene>
    <name evidence="6" type="ORF">RG47T_3541</name>
</gene>
<evidence type="ECO:0000313" key="7">
    <source>
        <dbReference type="Proteomes" id="UP000186720"/>
    </source>
</evidence>
<keyword evidence="2 5" id="KW-0812">Transmembrane</keyword>
<organism evidence="6 7">
    <name type="scientific">Mucilaginibacter polytrichastri</name>
    <dbReference type="NCBI Taxonomy" id="1302689"/>
    <lineage>
        <taxon>Bacteria</taxon>
        <taxon>Pseudomonadati</taxon>
        <taxon>Bacteroidota</taxon>
        <taxon>Sphingobacteriia</taxon>
        <taxon>Sphingobacteriales</taxon>
        <taxon>Sphingobacteriaceae</taxon>
        <taxon>Mucilaginibacter</taxon>
    </lineage>
</organism>
<name>A0A1Q6A231_9SPHI</name>
<dbReference type="AlphaFoldDB" id="A0A1Q6A231"/>
<feature type="transmembrane region" description="Helical" evidence="5">
    <location>
        <begin position="47"/>
        <end position="65"/>
    </location>
</feature>
<dbReference type="Pfam" id="PF13564">
    <property type="entry name" value="DoxX_2"/>
    <property type="match status" value="1"/>
</dbReference>
<dbReference type="Proteomes" id="UP000186720">
    <property type="component" value="Unassembled WGS sequence"/>
</dbReference>
<evidence type="ECO:0000256" key="3">
    <source>
        <dbReference type="ARBA" id="ARBA00022989"/>
    </source>
</evidence>
<comment type="caution">
    <text evidence="6">The sequence shown here is derived from an EMBL/GenBank/DDBJ whole genome shotgun (WGS) entry which is preliminary data.</text>
</comment>
<keyword evidence="7" id="KW-1185">Reference proteome</keyword>
<evidence type="ECO:0000256" key="5">
    <source>
        <dbReference type="SAM" id="Phobius"/>
    </source>
</evidence>
<dbReference type="GO" id="GO:0016020">
    <property type="term" value="C:membrane"/>
    <property type="evidence" value="ECO:0007669"/>
    <property type="project" value="UniProtKB-SubCell"/>
</dbReference>
<evidence type="ECO:0008006" key="8">
    <source>
        <dbReference type="Google" id="ProtNLM"/>
    </source>
</evidence>
<dbReference type="EMBL" id="MPPL01000001">
    <property type="protein sequence ID" value="OKS88077.1"/>
    <property type="molecule type" value="Genomic_DNA"/>
</dbReference>
<reference evidence="6 7" key="1">
    <citation type="submission" date="2016-11" db="EMBL/GenBank/DDBJ databases">
        <title>Whole Genome Sequencing of Mucilaginibacter polytrichastri RG4-7(T) isolated from the moss sample.</title>
        <authorList>
            <person name="Li Y."/>
        </authorList>
    </citation>
    <scope>NUCLEOTIDE SEQUENCE [LARGE SCALE GENOMIC DNA]</scope>
    <source>
        <strain evidence="6 7">RG4-7</strain>
    </source>
</reference>
<feature type="transmembrane region" description="Helical" evidence="5">
    <location>
        <begin position="101"/>
        <end position="120"/>
    </location>
</feature>
<evidence type="ECO:0000313" key="6">
    <source>
        <dbReference type="EMBL" id="OKS88077.1"/>
    </source>
</evidence>
<feature type="transmembrane region" description="Helical" evidence="5">
    <location>
        <begin position="72"/>
        <end position="95"/>
    </location>
</feature>
<proteinExistence type="predicted"/>
<evidence type="ECO:0000256" key="2">
    <source>
        <dbReference type="ARBA" id="ARBA00022692"/>
    </source>
</evidence>